<dbReference type="Gene3D" id="3.80.10.10">
    <property type="entry name" value="Ribonuclease Inhibitor"/>
    <property type="match status" value="4"/>
</dbReference>
<evidence type="ECO:0000313" key="4">
    <source>
        <dbReference type="EnsemblPlants" id="KEH21215"/>
    </source>
</evidence>
<gene>
    <name evidence="4" type="primary">25502178</name>
    <name evidence="2" type="ordered locus">MTR_8g099415</name>
    <name evidence="3" type="ORF">MtrunA17_Chr8g0388071</name>
</gene>
<evidence type="ECO:0000313" key="2">
    <source>
        <dbReference type="EMBL" id="KEH21215.1"/>
    </source>
</evidence>
<keyword evidence="5" id="KW-1185">Reference proteome</keyword>
<organism evidence="2 5">
    <name type="scientific">Medicago truncatula</name>
    <name type="common">Barrel medic</name>
    <name type="synonym">Medicago tribuloides</name>
    <dbReference type="NCBI Taxonomy" id="3880"/>
    <lineage>
        <taxon>Eukaryota</taxon>
        <taxon>Viridiplantae</taxon>
        <taxon>Streptophyta</taxon>
        <taxon>Embryophyta</taxon>
        <taxon>Tracheophyta</taxon>
        <taxon>Spermatophyta</taxon>
        <taxon>Magnoliopsida</taxon>
        <taxon>eudicotyledons</taxon>
        <taxon>Gunneridae</taxon>
        <taxon>Pentapetalae</taxon>
        <taxon>rosids</taxon>
        <taxon>fabids</taxon>
        <taxon>Fabales</taxon>
        <taxon>Fabaceae</taxon>
        <taxon>Papilionoideae</taxon>
        <taxon>50 kb inversion clade</taxon>
        <taxon>NPAAA clade</taxon>
        <taxon>Hologalegina</taxon>
        <taxon>IRL clade</taxon>
        <taxon>Trifolieae</taxon>
        <taxon>Medicago</taxon>
    </lineage>
</organism>
<dbReference type="GO" id="GO:0019005">
    <property type="term" value="C:SCF ubiquitin ligase complex"/>
    <property type="evidence" value="ECO:0000318"/>
    <property type="project" value="GO_Central"/>
</dbReference>
<dbReference type="GO" id="GO:0031146">
    <property type="term" value="P:SCF-dependent proteasomal ubiquitin-dependent protein catabolic process"/>
    <property type="evidence" value="ECO:0000318"/>
    <property type="project" value="GO_Central"/>
</dbReference>
<name>A0A072U5U6_MEDTR</name>
<reference evidence="4" key="3">
    <citation type="submission" date="2015-04" db="UniProtKB">
        <authorList>
            <consortium name="EnsemblPlants"/>
        </authorList>
    </citation>
    <scope>IDENTIFICATION</scope>
    <source>
        <strain evidence="4">cv. Jemalong A17</strain>
    </source>
</reference>
<accession>A0A072U5U6</accession>
<dbReference type="InterPro" id="IPR032675">
    <property type="entry name" value="LRR_dom_sf"/>
</dbReference>
<dbReference type="OrthoDB" id="550575at2759"/>
<sequence length="586" mass="65263">MISLVELCIDAACKTRETVDKWRLQRRSLDCLPSPLADALLRRLITRRLLHPSLLEIFKNSVEEVDLRGENSVDAEWMAYLGAFRHLRYLNLSECHRINSSALWPISGMNSLKDLDLSRCSKFNDAGINHILSVPNLVKLRISKTSVTANGVKLLASLKHLSLLDLGGLPVDDASLASLQVLKNLQHIELWDSKISNQGAAILNTFPKLAHLNLDWTNVTKLPDLTSLECLNMSNCTIDSILKDGKAPLTKLIFSGSTFLNEAETLSYANTYFLSFLDLAHTGLDKFFFLSKLKVIEHLNLSSCMMDDDSVEMVACIGGKLKSLNLSGTWVSSAGLGILAGHVPNLEILSLSQTSVDDTALLYISMMPSLKDVDLSNTNIKGFLHQGSSDLDSLSLTALQNLKQLQRLNLEHTQVTDEALFPLSSFQELRYLSLKSPSLADISLHHLSSVPKLTKFRICDAVLTNYAFDMFKAPGTLKLMDLRGCWLLTKEAIVSFCKNHPQIEVRHELVTVLPFEENGLHHSSPSRLTSKTMQAARKKEQTSLSPNFVDQRTKYSRDELLALQFMSLPLASSSEIDDSILEKQLD</sequence>
<dbReference type="KEGG" id="mtr:25502178"/>
<evidence type="ECO:0000313" key="3">
    <source>
        <dbReference type="EMBL" id="RHN43457.1"/>
    </source>
</evidence>
<reference evidence="3" key="5">
    <citation type="journal article" date="2018" name="Nat. Plants">
        <title>Whole-genome landscape of Medicago truncatula symbiotic genes.</title>
        <authorList>
            <person name="Pecrix Y."/>
            <person name="Gamas P."/>
            <person name="Carrere S."/>
        </authorList>
    </citation>
    <scope>NUCLEOTIDE SEQUENCE</scope>
    <source>
        <tissue evidence="3">Leaves</tissue>
    </source>
</reference>
<dbReference type="InterPro" id="IPR006553">
    <property type="entry name" value="Leu-rich_rpt_Cys-con_subtyp"/>
</dbReference>
<dbReference type="EMBL" id="CM001224">
    <property type="protein sequence ID" value="KEH21215.1"/>
    <property type="molecule type" value="Genomic_DNA"/>
</dbReference>
<reference evidence="6" key="4">
    <citation type="journal article" date="2018" name="Nat. Plants">
        <title>Whole-genome landscape of Medicago truncatula symbiotic genes.</title>
        <authorList>
            <person name="Pecrix Y."/>
            <person name="Staton S.E."/>
            <person name="Sallet E."/>
            <person name="Lelandais-Briere C."/>
            <person name="Moreau S."/>
            <person name="Carrere S."/>
            <person name="Blein T."/>
            <person name="Jardinaud M.F."/>
            <person name="Latrasse D."/>
            <person name="Zouine M."/>
            <person name="Zahm M."/>
            <person name="Kreplak J."/>
            <person name="Mayjonade B."/>
            <person name="Satge C."/>
            <person name="Perez M."/>
            <person name="Cauet S."/>
            <person name="Marande W."/>
            <person name="Chantry-Darmon C."/>
            <person name="Lopez-Roques C."/>
            <person name="Bouchez O."/>
            <person name="Berard A."/>
            <person name="Debelle F."/>
            <person name="Munos S."/>
            <person name="Bendahmane A."/>
            <person name="Berges H."/>
            <person name="Niebel A."/>
            <person name="Buitink J."/>
            <person name="Frugier F."/>
            <person name="Benhamed M."/>
            <person name="Crespi M."/>
            <person name="Gouzy J."/>
            <person name="Gamas P."/>
        </authorList>
    </citation>
    <scope>NUCLEOTIDE SEQUENCE [LARGE SCALE GENOMIC DNA]</scope>
    <source>
        <strain evidence="6">cv. Jemalong A17</strain>
    </source>
</reference>
<dbReference type="Gramene" id="rna50039">
    <property type="protein sequence ID" value="RHN43457.1"/>
    <property type="gene ID" value="gene50039"/>
</dbReference>
<dbReference type="EnsemblPlants" id="KEH21215">
    <property type="protein sequence ID" value="KEH21215"/>
    <property type="gene ID" value="MTR_8g099415"/>
</dbReference>
<proteinExistence type="predicted"/>
<dbReference type="InterPro" id="IPR051341">
    <property type="entry name" value="Zyg-11_UBL_adapter"/>
</dbReference>
<dbReference type="HOGENOM" id="CLU_037374_0_0_1"/>
<dbReference type="SMART" id="SM00367">
    <property type="entry name" value="LRR_CC"/>
    <property type="match status" value="6"/>
</dbReference>
<feature type="region of interest" description="Disordered" evidence="1">
    <location>
        <begin position="520"/>
        <end position="548"/>
    </location>
</feature>
<dbReference type="STRING" id="3880.A0A072U5U6"/>
<dbReference type="Proteomes" id="UP000265566">
    <property type="component" value="Chromosome 8"/>
</dbReference>
<dbReference type="Proteomes" id="UP000002051">
    <property type="component" value="Chromosome 8"/>
</dbReference>
<evidence type="ECO:0000256" key="1">
    <source>
        <dbReference type="SAM" id="MobiDB-lite"/>
    </source>
</evidence>
<dbReference type="SUPFAM" id="SSF52058">
    <property type="entry name" value="L domain-like"/>
    <property type="match status" value="2"/>
</dbReference>
<protein>
    <submittedName>
        <fullName evidence="2">F-box/LRR protein, putative</fullName>
    </submittedName>
    <submittedName>
        <fullName evidence="3">Putative leucine-rich repeat domain, L domain-containing protein</fullName>
    </submittedName>
</protein>
<reference evidence="2 5" key="2">
    <citation type="journal article" date="2014" name="BMC Genomics">
        <title>An improved genome release (version Mt4.0) for the model legume Medicago truncatula.</title>
        <authorList>
            <person name="Tang H."/>
            <person name="Krishnakumar V."/>
            <person name="Bidwell S."/>
            <person name="Rosen B."/>
            <person name="Chan A."/>
            <person name="Zhou S."/>
            <person name="Gentzbittel L."/>
            <person name="Childs K.L."/>
            <person name="Yandell M."/>
            <person name="Gundlach H."/>
            <person name="Mayer K.F."/>
            <person name="Schwartz D.C."/>
            <person name="Town C.D."/>
        </authorList>
    </citation>
    <scope>GENOME REANNOTATION</scope>
    <source>
        <strain evidence="2">A17</strain>
        <strain evidence="4 5">cv. Jemalong A17</strain>
    </source>
</reference>
<dbReference type="PANTHER" id="PTHR12904">
    <property type="match status" value="1"/>
</dbReference>
<evidence type="ECO:0000313" key="6">
    <source>
        <dbReference type="Proteomes" id="UP000265566"/>
    </source>
</evidence>
<dbReference type="PANTHER" id="PTHR12904:SF23">
    <property type="entry name" value="PROTEIN ZER-1 HOMOLOG"/>
    <property type="match status" value="1"/>
</dbReference>
<dbReference type="EMBL" id="PSQE01000008">
    <property type="protein sequence ID" value="RHN43457.1"/>
    <property type="molecule type" value="Genomic_DNA"/>
</dbReference>
<reference evidence="2 5" key="1">
    <citation type="journal article" date="2011" name="Nature">
        <title>The Medicago genome provides insight into the evolution of rhizobial symbioses.</title>
        <authorList>
            <person name="Young N.D."/>
            <person name="Debelle F."/>
            <person name="Oldroyd G.E."/>
            <person name="Geurts R."/>
            <person name="Cannon S.B."/>
            <person name="Udvardi M.K."/>
            <person name="Benedito V.A."/>
            <person name="Mayer K.F."/>
            <person name="Gouzy J."/>
            <person name="Schoof H."/>
            <person name="Van de Peer Y."/>
            <person name="Proost S."/>
            <person name="Cook D.R."/>
            <person name="Meyers B.C."/>
            <person name="Spannagl M."/>
            <person name="Cheung F."/>
            <person name="De Mita S."/>
            <person name="Krishnakumar V."/>
            <person name="Gundlach H."/>
            <person name="Zhou S."/>
            <person name="Mudge J."/>
            <person name="Bharti A.K."/>
            <person name="Murray J.D."/>
            <person name="Naoumkina M.A."/>
            <person name="Rosen B."/>
            <person name="Silverstein K.A."/>
            <person name="Tang H."/>
            <person name="Rombauts S."/>
            <person name="Zhao P.X."/>
            <person name="Zhou P."/>
            <person name="Barbe V."/>
            <person name="Bardou P."/>
            <person name="Bechner M."/>
            <person name="Bellec A."/>
            <person name="Berger A."/>
            <person name="Berges H."/>
            <person name="Bidwell S."/>
            <person name="Bisseling T."/>
            <person name="Choisne N."/>
            <person name="Couloux A."/>
            <person name="Denny R."/>
            <person name="Deshpande S."/>
            <person name="Dai X."/>
            <person name="Doyle J.J."/>
            <person name="Dudez A.M."/>
            <person name="Farmer A.D."/>
            <person name="Fouteau S."/>
            <person name="Franken C."/>
            <person name="Gibelin C."/>
            <person name="Gish J."/>
            <person name="Goldstein S."/>
            <person name="Gonzalez A.J."/>
            <person name="Green P.J."/>
            <person name="Hallab A."/>
            <person name="Hartog M."/>
            <person name="Hua A."/>
            <person name="Humphray S.J."/>
            <person name="Jeong D.H."/>
            <person name="Jing Y."/>
            <person name="Jocker A."/>
            <person name="Kenton S.M."/>
            <person name="Kim D.J."/>
            <person name="Klee K."/>
            <person name="Lai H."/>
            <person name="Lang C."/>
            <person name="Lin S."/>
            <person name="Macmil S.L."/>
            <person name="Magdelenat G."/>
            <person name="Matthews L."/>
            <person name="McCorrison J."/>
            <person name="Monaghan E.L."/>
            <person name="Mun J.H."/>
            <person name="Najar F.Z."/>
            <person name="Nicholson C."/>
            <person name="Noirot C."/>
            <person name="O'Bleness M."/>
            <person name="Paule C.R."/>
            <person name="Poulain J."/>
            <person name="Prion F."/>
            <person name="Qin B."/>
            <person name="Qu C."/>
            <person name="Retzel E.F."/>
            <person name="Riddle C."/>
            <person name="Sallet E."/>
            <person name="Samain S."/>
            <person name="Samson N."/>
            <person name="Sanders I."/>
            <person name="Saurat O."/>
            <person name="Scarpelli C."/>
            <person name="Schiex T."/>
            <person name="Segurens B."/>
            <person name="Severin A.J."/>
            <person name="Sherrier D.J."/>
            <person name="Shi R."/>
            <person name="Sims S."/>
            <person name="Singer S.R."/>
            <person name="Sinharoy S."/>
            <person name="Sterck L."/>
            <person name="Viollet A."/>
            <person name="Wang B.B."/>
            <person name="Wang K."/>
            <person name="Wang M."/>
            <person name="Wang X."/>
            <person name="Warfsmann J."/>
            <person name="Weissenbach J."/>
            <person name="White D.D."/>
            <person name="White J.D."/>
            <person name="Wiley G.B."/>
            <person name="Wincker P."/>
            <person name="Xing Y."/>
            <person name="Yang L."/>
            <person name="Yao Z."/>
            <person name="Ying F."/>
            <person name="Zhai J."/>
            <person name="Zhou L."/>
            <person name="Zuber A."/>
            <person name="Denarie J."/>
            <person name="Dixon R.A."/>
            <person name="May G.D."/>
            <person name="Schwartz D.C."/>
            <person name="Rogers J."/>
            <person name="Quetier F."/>
            <person name="Town C.D."/>
            <person name="Roe B.A."/>
        </authorList>
    </citation>
    <scope>NUCLEOTIDE SEQUENCE [LARGE SCALE GENOMIC DNA]</scope>
    <source>
        <strain evidence="2">A17</strain>
        <strain evidence="4 5">cv. Jemalong A17</strain>
    </source>
</reference>
<dbReference type="AlphaFoldDB" id="A0A072U5U6"/>
<evidence type="ECO:0000313" key="5">
    <source>
        <dbReference type="Proteomes" id="UP000002051"/>
    </source>
</evidence>
<feature type="compositionally biased region" description="Polar residues" evidence="1">
    <location>
        <begin position="521"/>
        <end position="533"/>
    </location>
</feature>